<keyword evidence="3" id="KW-1185">Reference proteome</keyword>
<keyword evidence="2" id="KW-0378">Hydrolase</keyword>
<organism evidence="2 3">
    <name type="scientific">Sphingobium lignivorans</name>
    <dbReference type="NCBI Taxonomy" id="2735886"/>
    <lineage>
        <taxon>Bacteria</taxon>
        <taxon>Pseudomonadati</taxon>
        <taxon>Pseudomonadota</taxon>
        <taxon>Alphaproteobacteria</taxon>
        <taxon>Sphingomonadales</taxon>
        <taxon>Sphingomonadaceae</taxon>
        <taxon>Sphingobium</taxon>
    </lineage>
</organism>
<protein>
    <recommendedName>
        <fullName evidence="1">Probable 2-phosphosulfolactate phosphatase</fullName>
    </recommendedName>
</protein>
<dbReference type="RefSeq" id="WP_260394610.1">
    <property type="nucleotide sequence ID" value="NZ_JACHKA010000001.1"/>
</dbReference>
<evidence type="ECO:0000313" key="3">
    <source>
        <dbReference type="Proteomes" id="UP001138540"/>
    </source>
</evidence>
<reference evidence="2 3" key="1">
    <citation type="submission" date="2020-08" db="EMBL/GenBank/DDBJ databases">
        <title>Exploring microbial biodiversity for novel pathways involved in the catabolism of aromatic compounds derived from lignin.</title>
        <authorList>
            <person name="Elkins J."/>
        </authorList>
    </citation>
    <scope>NUCLEOTIDE SEQUENCE [LARGE SCALE GENOMIC DNA]</scope>
    <source>
        <strain evidence="2 3">B1D3A</strain>
    </source>
</reference>
<proteinExistence type="predicted"/>
<dbReference type="Proteomes" id="UP001138540">
    <property type="component" value="Unassembled WGS sequence"/>
</dbReference>
<evidence type="ECO:0000256" key="1">
    <source>
        <dbReference type="ARBA" id="ARBA00021948"/>
    </source>
</evidence>
<dbReference type="EMBL" id="JACHKA010000001">
    <property type="protein sequence ID" value="MBB5984521.1"/>
    <property type="molecule type" value="Genomic_DNA"/>
</dbReference>
<name>A0ABR6NB66_9SPHN</name>
<evidence type="ECO:0000313" key="2">
    <source>
        <dbReference type="EMBL" id="MBB5984521.1"/>
    </source>
</evidence>
<dbReference type="GO" id="GO:0050532">
    <property type="term" value="F:2-phosphosulfolactate phosphatase activity"/>
    <property type="evidence" value="ECO:0007669"/>
    <property type="project" value="UniProtKB-EC"/>
</dbReference>
<accession>A0ABR6NB66</accession>
<comment type="caution">
    <text evidence="2">The sequence shown here is derived from an EMBL/GenBank/DDBJ whole genome shotgun (WGS) entry which is preliminary data.</text>
</comment>
<sequence>MTVHCEWGLHGIETLRDAVGVIVIVDVLSFSTAVDVATARGALVCPHDLGIADGGAPGPREAEPPAGSVIAQPRGAPGGGFSLSPVSLSDIAPATRLILPSPNGGRLSLACGDRPVFTGCLRNATALAESVRAFAAGRDIAVIPAGERWPDGSLRPAIEDWLGAGAIIAGLGPALSAEAETACMAWHAARADVARLVHASASGRELIAAGHGGDVEMAVDIDASDGAPLLVDGAYRQ</sequence>
<dbReference type="InterPro" id="IPR036702">
    <property type="entry name" value="ComB-like_sf"/>
</dbReference>
<dbReference type="SUPFAM" id="SSF142823">
    <property type="entry name" value="ComB-like"/>
    <property type="match status" value="1"/>
</dbReference>
<gene>
    <name evidence="2" type="ORF">HNP60_000495</name>
</gene>
<dbReference type="Pfam" id="PF04029">
    <property type="entry name" value="2-ph_phosp"/>
    <property type="match status" value="1"/>
</dbReference>
<dbReference type="InterPro" id="IPR005238">
    <property type="entry name" value="ComB-like"/>
</dbReference>
<dbReference type="Gene3D" id="3.90.1560.10">
    <property type="entry name" value="ComB-like"/>
    <property type="match status" value="1"/>
</dbReference>